<dbReference type="GO" id="GO:0004592">
    <property type="term" value="F:pantoate-beta-alanine ligase activity"/>
    <property type="evidence" value="ECO:0007669"/>
    <property type="project" value="UniProtKB-UniRule"/>
</dbReference>
<feature type="binding site" evidence="9">
    <location>
        <position position="153"/>
    </location>
    <ligand>
        <name>(R)-pantoate</name>
        <dbReference type="ChEBI" id="CHEBI:15980"/>
    </ligand>
</feature>
<comment type="pathway">
    <text evidence="1 9">Cofactor biosynthesis; (R)-pantothenate biosynthesis; (R)-pantothenate from (R)-pantoate and beta-alanine: step 1/1.</text>
</comment>
<comment type="catalytic activity">
    <reaction evidence="8 9">
        <text>(R)-pantoate + beta-alanine + ATP = (R)-pantothenate + AMP + diphosphate + H(+)</text>
        <dbReference type="Rhea" id="RHEA:10912"/>
        <dbReference type="ChEBI" id="CHEBI:15378"/>
        <dbReference type="ChEBI" id="CHEBI:15980"/>
        <dbReference type="ChEBI" id="CHEBI:29032"/>
        <dbReference type="ChEBI" id="CHEBI:30616"/>
        <dbReference type="ChEBI" id="CHEBI:33019"/>
        <dbReference type="ChEBI" id="CHEBI:57966"/>
        <dbReference type="ChEBI" id="CHEBI:456215"/>
        <dbReference type="EC" id="6.3.2.1"/>
    </reaction>
</comment>
<evidence type="ECO:0000313" key="10">
    <source>
        <dbReference type="EMBL" id="MRH42428.1"/>
    </source>
</evidence>
<protein>
    <recommendedName>
        <fullName evidence="9">Pantothenate synthetase</fullName>
        <shortName evidence="9">PS</shortName>
        <ecNumber evidence="9">6.3.2.1</ecNumber>
    </recommendedName>
    <alternativeName>
        <fullName evidence="9">Pantoate--beta-alanine ligase</fullName>
    </alternativeName>
    <alternativeName>
        <fullName evidence="9">Pantoate-activating enzyme</fullName>
    </alternativeName>
</protein>
<dbReference type="Gene3D" id="3.30.1300.10">
    <property type="entry name" value="Pantoate-beta-alanine ligase, C-terminal domain"/>
    <property type="match status" value="1"/>
</dbReference>
<dbReference type="InterPro" id="IPR004821">
    <property type="entry name" value="Cyt_trans-like"/>
</dbReference>
<organism evidence="10 11">
    <name type="scientific">Aquibacillus halophilus</name>
    <dbReference type="NCBI Taxonomy" id="930132"/>
    <lineage>
        <taxon>Bacteria</taxon>
        <taxon>Bacillati</taxon>
        <taxon>Bacillota</taxon>
        <taxon>Bacilli</taxon>
        <taxon>Bacillales</taxon>
        <taxon>Bacillaceae</taxon>
        <taxon>Aquibacillus</taxon>
    </lineage>
</organism>
<dbReference type="HAMAP" id="MF_00158">
    <property type="entry name" value="PanC"/>
    <property type="match status" value="1"/>
</dbReference>
<keyword evidence="7 9" id="KW-0067">ATP-binding</keyword>
<evidence type="ECO:0000256" key="1">
    <source>
        <dbReference type="ARBA" id="ARBA00004990"/>
    </source>
</evidence>
<dbReference type="PANTHER" id="PTHR21299">
    <property type="entry name" value="CYTIDYLATE KINASE/PANTOATE-BETA-ALANINE LIGASE"/>
    <property type="match status" value="1"/>
</dbReference>
<feature type="active site" description="Proton donor" evidence="9">
    <location>
        <position position="37"/>
    </location>
</feature>
<dbReference type="InterPro" id="IPR003721">
    <property type="entry name" value="Pantoate_ligase"/>
</dbReference>
<sequence>MKIIRTIQEMKQHASKLKKQGQAIGFVPTMGYLHEGHQQLMSKARQENDILIVSIFVNPLQFGPNEDFERYPRDEQRDIKTAEYNQVDVLFIPEKADMYPSPRSISLHVLRRSNVLCGRSREGHFEGVVTVLSKLFNITLPDKVYFGMKDAQQVAVVDALINDLNYPIEIIPVSTVRELDGLAKSSRNVYLSDQERDEANNIYKALQFGLKLVVDGEKNPDNIVQEVKDFILSNTHGKIDYVELLSYPELTPITSINEQVILATAVHFERARLIDNVVFNGQGSVSERI</sequence>
<feature type="binding site" evidence="9">
    <location>
        <position position="61"/>
    </location>
    <ligand>
        <name>beta-alanine</name>
        <dbReference type="ChEBI" id="CHEBI:57966"/>
    </ligand>
</feature>
<keyword evidence="5 9" id="KW-0566">Pantothenate biosynthesis</keyword>
<comment type="function">
    <text evidence="9">Catalyzes the condensation of pantoate with beta-alanine in an ATP-dependent reaction via a pantoyl-adenylate intermediate.</text>
</comment>
<evidence type="ECO:0000256" key="3">
    <source>
        <dbReference type="ARBA" id="ARBA00022490"/>
    </source>
</evidence>
<accession>A0A6A8DA19</accession>
<comment type="similarity">
    <text evidence="2 9">Belongs to the pantothenate synthetase family.</text>
</comment>
<evidence type="ECO:0000256" key="6">
    <source>
        <dbReference type="ARBA" id="ARBA00022741"/>
    </source>
</evidence>
<evidence type="ECO:0000256" key="7">
    <source>
        <dbReference type="ARBA" id="ARBA00022840"/>
    </source>
</evidence>
<proteinExistence type="inferred from homology"/>
<keyword evidence="11" id="KW-1185">Reference proteome</keyword>
<keyword evidence="4 9" id="KW-0436">Ligase</keyword>
<dbReference type="GO" id="GO:0005524">
    <property type="term" value="F:ATP binding"/>
    <property type="evidence" value="ECO:0007669"/>
    <property type="project" value="UniProtKB-KW"/>
</dbReference>
<dbReference type="AlphaFoldDB" id="A0A6A8DA19"/>
<dbReference type="OrthoDB" id="9773087at2"/>
<evidence type="ECO:0000256" key="2">
    <source>
        <dbReference type="ARBA" id="ARBA00009256"/>
    </source>
</evidence>
<dbReference type="EC" id="6.3.2.1" evidence="9"/>
<feature type="binding site" evidence="9">
    <location>
        <begin position="184"/>
        <end position="187"/>
    </location>
    <ligand>
        <name>ATP</name>
        <dbReference type="ChEBI" id="CHEBI:30616"/>
    </ligand>
</feature>
<dbReference type="EMBL" id="WJNG01000005">
    <property type="protein sequence ID" value="MRH42428.1"/>
    <property type="molecule type" value="Genomic_DNA"/>
</dbReference>
<comment type="subcellular location">
    <subcellularLocation>
        <location evidence="9">Cytoplasm</location>
    </subcellularLocation>
</comment>
<comment type="caution">
    <text evidence="10">The sequence shown here is derived from an EMBL/GenBank/DDBJ whole genome shotgun (WGS) entry which is preliminary data.</text>
</comment>
<comment type="subunit">
    <text evidence="9">Homodimer.</text>
</comment>
<dbReference type="GO" id="GO:0015940">
    <property type="term" value="P:pantothenate biosynthetic process"/>
    <property type="evidence" value="ECO:0007669"/>
    <property type="project" value="UniProtKB-UniRule"/>
</dbReference>
<gene>
    <name evidence="9" type="primary">panC</name>
    <name evidence="10" type="ORF">GH741_06990</name>
</gene>
<dbReference type="Pfam" id="PF02569">
    <property type="entry name" value="Pantoate_ligase"/>
    <property type="match status" value="1"/>
</dbReference>
<reference evidence="10" key="1">
    <citation type="submission" date="2019-11" db="EMBL/GenBank/DDBJ databases">
        <authorList>
            <person name="Li J."/>
        </authorList>
    </citation>
    <scope>NUCLEOTIDE SEQUENCE</scope>
    <source>
        <strain evidence="10">B6B</strain>
    </source>
</reference>
<evidence type="ECO:0000256" key="9">
    <source>
        <dbReference type="HAMAP-Rule" id="MF_00158"/>
    </source>
</evidence>
<name>A0A6A8DA19_9BACI</name>
<dbReference type="InterPro" id="IPR014729">
    <property type="entry name" value="Rossmann-like_a/b/a_fold"/>
</dbReference>
<dbReference type="InterPro" id="IPR042176">
    <property type="entry name" value="Pantoate_ligase_C"/>
</dbReference>
<feature type="binding site" evidence="9">
    <location>
        <position position="176"/>
    </location>
    <ligand>
        <name>ATP</name>
        <dbReference type="ChEBI" id="CHEBI:30616"/>
    </ligand>
</feature>
<dbReference type="UniPathway" id="UPA00028">
    <property type="reaction ID" value="UER00005"/>
</dbReference>
<dbReference type="GO" id="GO:0005829">
    <property type="term" value="C:cytosol"/>
    <property type="evidence" value="ECO:0007669"/>
    <property type="project" value="TreeGrafter"/>
</dbReference>
<dbReference type="Gene3D" id="3.40.50.620">
    <property type="entry name" value="HUPs"/>
    <property type="match status" value="1"/>
</dbReference>
<evidence type="ECO:0000313" key="11">
    <source>
        <dbReference type="Proteomes" id="UP000799092"/>
    </source>
</evidence>
<feature type="binding site" evidence="9">
    <location>
        <begin position="30"/>
        <end position="37"/>
    </location>
    <ligand>
        <name>ATP</name>
        <dbReference type="ChEBI" id="CHEBI:30616"/>
    </ligand>
</feature>
<keyword evidence="3 9" id="KW-0963">Cytoplasm</keyword>
<feature type="binding site" evidence="9">
    <location>
        <begin position="147"/>
        <end position="150"/>
    </location>
    <ligand>
        <name>ATP</name>
        <dbReference type="ChEBI" id="CHEBI:30616"/>
    </ligand>
</feature>
<dbReference type="NCBIfam" id="TIGR00018">
    <property type="entry name" value="panC"/>
    <property type="match status" value="1"/>
</dbReference>
<evidence type="ECO:0000256" key="4">
    <source>
        <dbReference type="ARBA" id="ARBA00022598"/>
    </source>
</evidence>
<dbReference type="CDD" id="cd00560">
    <property type="entry name" value="PanC"/>
    <property type="match status" value="1"/>
</dbReference>
<dbReference type="Proteomes" id="UP000799092">
    <property type="component" value="Unassembled WGS sequence"/>
</dbReference>
<keyword evidence="6 9" id="KW-0547">Nucleotide-binding</keyword>
<dbReference type="SUPFAM" id="SSF52374">
    <property type="entry name" value="Nucleotidylyl transferase"/>
    <property type="match status" value="1"/>
</dbReference>
<dbReference type="NCBIfam" id="TIGR00125">
    <property type="entry name" value="cyt_tran_rel"/>
    <property type="match status" value="1"/>
</dbReference>
<dbReference type="FunFam" id="3.40.50.620:FF:000013">
    <property type="entry name" value="Pantothenate synthetase"/>
    <property type="match status" value="1"/>
</dbReference>
<dbReference type="PANTHER" id="PTHR21299:SF1">
    <property type="entry name" value="PANTOATE--BETA-ALANINE LIGASE"/>
    <property type="match status" value="1"/>
</dbReference>
<feature type="binding site" evidence="9">
    <location>
        <position position="61"/>
    </location>
    <ligand>
        <name>(R)-pantoate</name>
        <dbReference type="ChEBI" id="CHEBI:15980"/>
    </ligand>
</feature>
<comment type="miscellaneous">
    <text evidence="9">The reaction proceeds by a bi uni uni bi ping pong mechanism.</text>
</comment>
<evidence type="ECO:0000256" key="5">
    <source>
        <dbReference type="ARBA" id="ARBA00022655"/>
    </source>
</evidence>
<dbReference type="RefSeq" id="WP_153736075.1">
    <property type="nucleotide sequence ID" value="NZ_WJNG01000005.1"/>
</dbReference>
<evidence type="ECO:0000256" key="8">
    <source>
        <dbReference type="ARBA" id="ARBA00048258"/>
    </source>
</evidence>